<evidence type="ECO:0000256" key="2">
    <source>
        <dbReference type="SAM" id="MobiDB-lite"/>
    </source>
</evidence>
<protein>
    <recommendedName>
        <fullName evidence="3">Roadblock/LAMTOR2 domain-containing protein</fullName>
    </recommendedName>
</protein>
<evidence type="ECO:0000313" key="5">
    <source>
        <dbReference type="Proteomes" id="UP000757232"/>
    </source>
</evidence>
<name>A0A9Q5HQ29_SANBA</name>
<feature type="compositionally biased region" description="Low complexity" evidence="2">
    <location>
        <begin position="139"/>
        <end position="156"/>
    </location>
</feature>
<comment type="similarity">
    <text evidence="1">Belongs to the GAMAD family.</text>
</comment>
<organism evidence="4 5">
    <name type="scientific">Sanghuangporus baumii</name>
    <name type="common">Phellinus baumii</name>
    <dbReference type="NCBI Taxonomy" id="108892"/>
    <lineage>
        <taxon>Eukaryota</taxon>
        <taxon>Fungi</taxon>
        <taxon>Dikarya</taxon>
        <taxon>Basidiomycota</taxon>
        <taxon>Agaricomycotina</taxon>
        <taxon>Agaricomycetes</taxon>
        <taxon>Hymenochaetales</taxon>
        <taxon>Hymenochaetaceae</taxon>
        <taxon>Sanghuangporus</taxon>
    </lineage>
</organism>
<dbReference type="SMART" id="SM00960">
    <property type="entry name" value="Robl_LC7"/>
    <property type="match status" value="1"/>
</dbReference>
<comment type="caution">
    <text evidence="4">The sequence shown here is derived from an EMBL/GenBank/DDBJ whole genome shotgun (WGS) entry which is preliminary data.</text>
</comment>
<dbReference type="Pfam" id="PF03259">
    <property type="entry name" value="Robl_LC7"/>
    <property type="match status" value="1"/>
</dbReference>
<dbReference type="AlphaFoldDB" id="A0A9Q5HQ29"/>
<keyword evidence="5" id="KW-1185">Reference proteome</keyword>
<dbReference type="EMBL" id="LNZH02000217">
    <property type="protein sequence ID" value="OCB83907.1"/>
    <property type="molecule type" value="Genomic_DNA"/>
</dbReference>
<feature type="compositionally biased region" description="Polar residues" evidence="2">
    <location>
        <begin position="163"/>
        <end position="182"/>
    </location>
</feature>
<dbReference type="OrthoDB" id="9985637at2759"/>
<evidence type="ECO:0000259" key="3">
    <source>
        <dbReference type="SMART" id="SM00960"/>
    </source>
</evidence>
<dbReference type="PANTHER" id="PTHR10779">
    <property type="entry name" value="DYNEIN LIGHT CHAIN ROADBLOCK"/>
    <property type="match status" value="1"/>
</dbReference>
<dbReference type="Gene3D" id="3.30.450.30">
    <property type="entry name" value="Dynein light chain 2a, cytoplasmic"/>
    <property type="match status" value="1"/>
</dbReference>
<evidence type="ECO:0000313" key="4">
    <source>
        <dbReference type="EMBL" id="OCB83907.1"/>
    </source>
</evidence>
<dbReference type="Proteomes" id="UP000757232">
    <property type="component" value="Unassembled WGS sequence"/>
</dbReference>
<dbReference type="SUPFAM" id="SSF103196">
    <property type="entry name" value="Roadblock/LC7 domain"/>
    <property type="match status" value="1"/>
</dbReference>
<dbReference type="InterPro" id="IPR004942">
    <property type="entry name" value="Roadblock/LAMTOR2_dom"/>
</dbReference>
<evidence type="ECO:0000256" key="1">
    <source>
        <dbReference type="ARBA" id="ARBA00007191"/>
    </source>
</evidence>
<sequence length="290" mass="31378">MVAFHPSIKDSITRFVNHHTVIKPVGVIYLTGFIFSGRTTIVTLWSSLSIADLAKATSASNFMTTAFQSSSELMGPTSTMISSEVNVLENEEEIMAEENLDVTHYASKLPCIRFEMGVTVDVSDAKLSTVQGLDIVKRPPTTMVSPSPSVPSTSSSFPIASAHSGQRNQSDGTPSSNASSTALVTPPELEQTLSMLSSHRTVLGYLLLSRATPVKIIRHSGVVFEGEQGRRYAAVVSKIVEAVHSGLESVGVDGGDADELRFMRIRTKRHELMISPDERYLLAVLHDPTS</sequence>
<accession>A0A9Q5HQ29</accession>
<reference evidence="4" key="1">
    <citation type="submission" date="2016-06" db="EMBL/GenBank/DDBJ databases">
        <title>Draft Genome sequence of the fungus Inonotus baumii.</title>
        <authorList>
            <person name="Zhu H."/>
            <person name="Lin W."/>
        </authorList>
    </citation>
    <scope>NUCLEOTIDE SEQUENCE</scope>
    <source>
        <strain evidence="4">821</strain>
    </source>
</reference>
<proteinExistence type="inferred from homology"/>
<feature type="region of interest" description="Disordered" evidence="2">
    <location>
        <begin position="138"/>
        <end position="182"/>
    </location>
</feature>
<feature type="domain" description="Roadblock/LAMTOR2" evidence="3">
    <location>
        <begin position="204"/>
        <end position="286"/>
    </location>
</feature>
<gene>
    <name evidence="4" type="ORF">A7U60_g9113</name>
</gene>